<keyword evidence="2" id="KW-1185">Reference proteome</keyword>
<name>A0A1B4XD90_9GAMM</name>
<gene>
    <name evidence="1" type="ORF">SCL_0446</name>
</gene>
<dbReference type="EMBL" id="AP014879">
    <property type="protein sequence ID" value="BAV32768.1"/>
    <property type="molecule type" value="Genomic_DNA"/>
</dbReference>
<proteinExistence type="predicted"/>
<sequence>MHKALVSATGIVIAFAISYAVLLPPPRSDGICERTGLRTSDAEFIETAVWHYHRVLGVEGNEKAVSRYLRDNPDCCKVFRERTPEVEATDRSAWWGSVVVRMQRAKPQPVEGTNFLGNAVYVTVDNCRNGSEQLTEYLTGG</sequence>
<dbReference type="Proteomes" id="UP000243180">
    <property type="component" value="Chromosome"/>
</dbReference>
<reference evidence="1 2" key="1">
    <citation type="submission" date="2015-05" db="EMBL/GenBank/DDBJ databases">
        <title>Complete genome sequence of a sulfur-oxidizing gammaproteobacterium strain HA5.</title>
        <authorList>
            <person name="Miura A."/>
            <person name="Kojima H."/>
            <person name="Fukui M."/>
        </authorList>
    </citation>
    <scope>NUCLEOTIDE SEQUENCE [LARGE SCALE GENOMIC DNA]</scope>
    <source>
        <strain evidence="1 2">HA5</strain>
    </source>
</reference>
<dbReference type="InParanoid" id="A0A1B4XD90"/>
<organism evidence="1 2">
    <name type="scientific">Sulfuricaulis limicola</name>
    <dbReference type="NCBI Taxonomy" id="1620215"/>
    <lineage>
        <taxon>Bacteria</taxon>
        <taxon>Pseudomonadati</taxon>
        <taxon>Pseudomonadota</taxon>
        <taxon>Gammaproteobacteria</taxon>
        <taxon>Acidiferrobacterales</taxon>
        <taxon>Acidiferrobacteraceae</taxon>
        <taxon>Sulfuricaulis</taxon>
    </lineage>
</organism>
<dbReference type="KEGG" id="slim:SCL_0446"/>
<evidence type="ECO:0000313" key="1">
    <source>
        <dbReference type="EMBL" id="BAV32768.1"/>
    </source>
</evidence>
<protein>
    <submittedName>
        <fullName evidence="1">Uncharacterized protein</fullName>
    </submittedName>
</protein>
<accession>A0A1B4XD90</accession>
<evidence type="ECO:0000313" key="2">
    <source>
        <dbReference type="Proteomes" id="UP000243180"/>
    </source>
</evidence>
<dbReference type="AlphaFoldDB" id="A0A1B4XD90"/>